<reference evidence="2 3" key="1">
    <citation type="submission" date="2022-03" db="EMBL/GenBank/DDBJ databases">
        <title>Streptomyces yunnanensis P86,complete genome.</title>
        <authorList>
            <person name="Chen S."/>
            <person name="Zhang Q."/>
        </authorList>
    </citation>
    <scope>NUCLEOTIDE SEQUENCE [LARGE SCALE GENOMIC DNA]</scope>
    <source>
        <strain evidence="2 3">P86</strain>
    </source>
</reference>
<evidence type="ECO:0000313" key="2">
    <source>
        <dbReference type="EMBL" id="WEB41299.1"/>
    </source>
</evidence>
<dbReference type="PROSITE" id="PS51257">
    <property type="entry name" value="PROKAR_LIPOPROTEIN"/>
    <property type="match status" value="1"/>
</dbReference>
<organism evidence="2 3">
    <name type="scientific">Streptomyces yunnanensis</name>
    <dbReference type="NCBI Taxonomy" id="156453"/>
    <lineage>
        <taxon>Bacteria</taxon>
        <taxon>Bacillati</taxon>
        <taxon>Actinomycetota</taxon>
        <taxon>Actinomycetes</taxon>
        <taxon>Kitasatosporales</taxon>
        <taxon>Streptomycetaceae</taxon>
        <taxon>Streptomyces</taxon>
    </lineage>
</organism>
<dbReference type="Proteomes" id="UP001218629">
    <property type="component" value="Chromosome"/>
</dbReference>
<protein>
    <recommendedName>
        <fullName evidence="4">DUF4232 domain-containing protein</fullName>
    </recommendedName>
</protein>
<proteinExistence type="predicted"/>
<feature type="signal peptide" evidence="1">
    <location>
        <begin position="1"/>
        <end position="25"/>
    </location>
</feature>
<keyword evidence="3" id="KW-1185">Reference proteome</keyword>
<accession>A0ABY8A9B3</accession>
<dbReference type="EMBL" id="CP095749">
    <property type="protein sequence ID" value="WEB41299.1"/>
    <property type="molecule type" value="Genomic_DNA"/>
</dbReference>
<name>A0ABY8A9B3_9ACTN</name>
<evidence type="ECO:0000313" key="3">
    <source>
        <dbReference type="Proteomes" id="UP001218629"/>
    </source>
</evidence>
<sequence>MRVRTRMAGAAGAGVLMLLAVGCGGAPSRTPQAEASAGVLPAAPQQMESASRAGTWTGSDHKARPLRLKPTRLALGHPADLAHIRLDDNLKGLAPYYLTVSYTNTGKEPVSGLYPERNFSVNGVDGQAGEQVSLFRTNPLATSNGLPPECQESGKDTLAAGETTSFCQIFMLPKGLKPGNVSYKDDGGDTLIWQIGGARQGAPGVLPPHQPTDAVTTDSDRHTATVLATPKSVRTGSLADLSRFDLKADQKKLVPYYVTVEYRNTGAYELYPGLNENLTLTGVSGQQARKMILLDIGGPGVPQCPEAVPHKMVKPGATVTECTIHMLPKGDPPASLTFQGDGDGARPVTWRAVADDGK</sequence>
<feature type="chain" id="PRO_5045662291" description="DUF4232 domain-containing protein" evidence="1">
    <location>
        <begin position="26"/>
        <end position="358"/>
    </location>
</feature>
<dbReference type="RefSeq" id="WP_275308345.1">
    <property type="nucleotide sequence ID" value="NZ_CP095749.1"/>
</dbReference>
<gene>
    <name evidence="2" type="ORF">MOV08_19785</name>
</gene>
<keyword evidence="1" id="KW-0732">Signal</keyword>
<evidence type="ECO:0000256" key="1">
    <source>
        <dbReference type="SAM" id="SignalP"/>
    </source>
</evidence>
<evidence type="ECO:0008006" key="4">
    <source>
        <dbReference type="Google" id="ProtNLM"/>
    </source>
</evidence>